<dbReference type="AlphaFoldDB" id="A0A075JJX0"/>
<feature type="compositionally biased region" description="Polar residues" evidence="1">
    <location>
        <begin position="43"/>
        <end position="63"/>
    </location>
</feature>
<name>A0A075JJX0_9MICO</name>
<sequence>MLGMLAKHVEQDPANVNGPRRFPDQMVSPPTPSTARRDRSQTRAKTSSTDADVSASVRSNDSSGPGCRPSSARLRPVRASSNQTRSTNVACFTRPSSVVVDGTSRRRASASLNPSRDAAIMARCWSMNTPICCSNEAS</sequence>
<gene>
    <name evidence="2" type="ORF">HX89_12495</name>
</gene>
<organism evidence="2 3">
    <name type="scientific">Dermacoccus nishinomiyaensis</name>
    <dbReference type="NCBI Taxonomy" id="1274"/>
    <lineage>
        <taxon>Bacteria</taxon>
        <taxon>Bacillati</taxon>
        <taxon>Actinomycetota</taxon>
        <taxon>Actinomycetes</taxon>
        <taxon>Micrococcales</taxon>
        <taxon>Dermacoccaceae</taxon>
        <taxon>Dermacoccus</taxon>
    </lineage>
</organism>
<protein>
    <submittedName>
        <fullName evidence="2">Uncharacterized protein</fullName>
    </submittedName>
</protein>
<reference evidence="2 3" key="1">
    <citation type="submission" date="2014-07" db="EMBL/GenBank/DDBJ databases">
        <title>Genome Sequencing of Dermacoccus nishinomiyaensis.</title>
        <authorList>
            <person name="Hong K.W."/>
            <person name="Chan K.G."/>
        </authorList>
    </citation>
    <scope>NUCLEOTIDE SEQUENCE [LARGE SCALE GENOMIC DNA]</scope>
    <source>
        <strain evidence="2 3">M25</strain>
    </source>
</reference>
<evidence type="ECO:0000313" key="2">
    <source>
        <dbReference type="EMBL" id="AIF41617.1"/>
    </source>
</evidence>
<dbReference type="HOGENOM" id="CLU_1851890_0_0_11"/>
<keyword evidence="3" id="KW-1185">Reference proteome</keyword>
<proteinExistence type="predicted"/>
<evidence type="ECO:0000256" key="1">
    <source>
        <dbReference type="SAM" id="MobiDB-lite"/>
    </source>
</evidence>
<evidence type="ECO:0000313" key="3">
    <source>
        <dbReference type="Proteomes" id="UP000027986"/>
    </source>
</evidence>
<dbReference type="EMBL" id="CP008889">
    <property type="protein sequence ID" value="AIF41617.1"/>
    <property type="molecule type" value="Genomic_DNA"/>
</dbReference>
<dbReference type="Proteomes" id="UP000027986">
    <property type="component" value="Chromosome"/>
</dbReference>
<accession>A0A075JJX0</accession>
<dbReference type="KEGG" id="dni:HX89_12495"/>
<feature type="region of interest" description="Disordered" evidence="1">
    <location>
        <begin position="1"/>
        <end position="87"/>
    </location>
</feature>